<dbReference type="EMBL" id="DS113860">
    <property type="protein sequence ID" value="EAX94405.1"/>
    <property type="molecule type" value="Genomic_DNA"/>
</dbReference>
<dbReference type="PANTHER" id="PTHR24159:SF5">
    <property type="entry name" value="ANK_REP_REGION DOMAIN-CONTAINING PROTEIN"/>
    <property type="match status" value="1"/>
</dbReference>
<dbReference type="SMR" id="A2FL34"/>
<keyword evidence="2" id="KW-1185">Reference proteome</keyword>
<gene>
    <name evidence="1" type="ORF">TVAG_194910</name>
</gene>
<dbReference type="InterPro" id="IPR036770">
    <property type="entry name" value="Ankyrin_rpt-contain_sf"/>
</dbReference>
<dbReference type="Gene3D" id="1.25.40.20">
    <property type="entry name" value="Ankyrin repeat-containing domain"/>
    <property type="match status" value="1"/>
</dbReference>
<dbReference type="SUPFAM" id="SSF48403">
    <property type="entry name" value="Ankyrin repeat"/>
    <property type="match status" value="1"/>
</dbReference>
<dbReference type="InterPro" id="IPR002110">
    <property type="entry name" value="Ankyrin_rpt"/>
</dbReference>
<dbReference type="Pfam" id="PF13637">
    <property type="entry name" value="Ank_4"/>
    <property type="match status" value="1"/>
</dbReference>
<sequence>MKVLPLSKVIESIKSPPLTIINQVIFLLVFFAPELLKEARESFLKVSSDVVKNYTVNKQFAAYLSDPEKLENNKEYMEMIEYGWPVSSLEYAIMKDDVTKMKAHPKFSLDYKVEPNNFDQNDYTRYGCSLLQFAAFYNAEKCFFELCDQIPYDASIVNAAVAGGNMKIIDWLHNKGAEVELALEVGANYRRYDYFQKYITPEVCQKPKMENIVDDVLQKCMFTNNLGMLIFCHNCGVTKGKENKLLFDCAESDAYLESFKILTLFPEVDINSRNKDNWTPLHNAAHFGSLKIIKHMVTILD</sequence>
<organism evidence="1 2">
    <name type="scientific">Trichomonas vaginalis (strain ATCC PRA-98 / G3)</name>
    <dbReference type="NCBI Taxonomy" id="412133"/>
    <lineage>
        <taxon>Eukaryota</taxon>
        <taxon>Metamonada</taxon>
        <taxon>Parabasalia</taxon>
        <taxon>Trichomonadida</taxon>
        <taxon>Trichomonadidae</taxon>
        <taxon>Trichomonas</taxon>
    </lineage>
</organism>
<dbReference type="KEGG" id="tva:4752137"/>
<dbReference type="InParanoid" id="A2FL34"/>
<protein>
    <submittedName>
        <fullName evidence="1">Uncharacterized protein</fullName>
    </submittedName>
</protein>
<dbReference type="VEuPathDB" id="TrichDB:TVAGG3_1047510"/>
<dbReference type="VEuPathDB" id="TrichDB:TVAG_194910"/>
<reference evidence="1" key="1">
    <citation type="submission" date="2006-10" db="EMBL/GenBank/DDBJ databases">
        <authorList>
            <person name="Amadeo P."/>
            <person name="Zhao Q."/>
            <person name="Wortman J."/>
            <person name="Fraser-Liggett C."/>
            <person name="Carlton J."/>
        </authorList>
    </citation>
    <scope>NUCLEOTIDE SEQUENCE</scope>
    <source>
        <strain evidence="1">G3</strain>
    </source>
</reference>
<dbReference type="AlphaFoldDB" id="A2FL34"/>
<evidence type="ECO:0000313" key="2">
    <source>
        <dbReference type="Proteomes" id="UP000001542"/>
    </source>
</evidence>
<proteinExistence type="predicted"/>
<dbReference type="Proteomes" id="UP000001542">
    <property type="component" value="Unassembled WGS sequence"/>
</dbReference>
<name>A2FL34_TRIV3</name>
<reference evidence="1" key="2">
    <citation type="journal article" date="2007" name="Science">
        <title>Draft genome sequence of the sexually transmitted pathogen Trichomonas vaginalis.</title>
        <authorList>
            <person name="Carlton J.M."/>
            <person name="Hirt R.P."/>
            <person name="Silva J.C."/>
            <person name="Delcher A.L."/>
            <person name="Schatz M."/>
            <person name="Zhao Q."/>
            <person name="Wortman J.R."/>
            <person name="Bidwell S.L."/>
            <person name="Alsmark U.C.M."/>
            <person name="Besteiro S."/>
            <person name="Sicheritz-Ponten T."/>
            <person name="Noel C.J."/>
            <person name="Dacks J.B."/>
            <person name="Foster P.G."/>
            <person name="Simillion C."/>
            <person name="Van de Peer Y."/>
            <person name="Miranda-Saavedra D."/>
            <person name="Barton G.J."/>
            <person name="Westrop G.D."/>
            <person name="Mueller S."/>
            <person name="Dessi D."/>
            <person name="Fiori P.L."/>
            <person name="Ren Q."/>
            <person name="Paulsen I."/>
            <person name="Zhang H."/>
            <person name="Bastida-Corcuera F.D."/>
            <person name="Simoes-Barbosa A."/>
            <person name="Brown M.T."/>
            <person name="Hayes R.D."/>
            <person name="Mukherjee M."/>
            <person name="Okumura C.Y."/>
            <person name="Schneider R."/>
            <person name="Smith A.J."/>
            <person name="Vanacova S."/>
            <person name="Villalvazo M."/>
            <person name="Haas B.J."/>
            <person name="Pertea M."/>
            <person name="Feldblyum T.V."/>
            <person name="Utterback T.R."/>
            <person name="Shu C.L."/>
            <person name="Osoegawa K."/>
            <person name="de Jong P.J."/>
            <person name="Hrdy I."/>
            <person name="Horvathova L."/>
            <person name="Zubacova Z."/>
            <person name="Dolezal P."/>
            <person name="Malik S.B."/>
            <person name="Logsdon J.M. Jr."/>
            <person name="Henze K."/>
            <person name="Gupta A."/>
            <person name="Wang C.C."/>
            <person name="Dunne R.L."/>
            <person name="Upcroft J.A."/>
            <person name="Upcroft P."/>
            <person name="White O."/>
            <person name="Salzberg S.L."/>
            <person name="Tang P."/>
            <person name="Chiu C.-H."/>
            <person name="Lee Y.-S."/>
            <person name="Embley T.M."/>
            <person name="Coombs G.H."/>
            <person name="Mottram J.C."/>
            <person name="Tachezy J."/>
            <person name="Fraser-Liggett C.M."/>
            <person name="Johnson P.J."/>
        </authorList>
    </citation>
    <scope>NUCLEOTIDE SEQUENCE [LARGE SCALE GENOMIC DNA]</scope>
    <source>
        <strain evidence="1">G3</strain>
    </source>
</reference>
<dbReference type="PANTHER" id="PTHR24159">
    <property type="match status" value="1"/>
</dbReference>
<accession>A2FL34</accession>
<evidence type="ECO:0000313" key="1">
    <source>
        <dbReference type="EMBL" id="EAX94405.1"/>
    </source>
</evidence>